<evidence type="ECO:0000256" key="4">
    <source>
        <dbReference type="ARBA" id="ARBA00023065"/>
    </source>
</evidence>
<dbReference type="SMART" id="SM00237">
    <property type="entry name" value="Calx_beta"/>
    <property type="match status" value="5"/>
</dbReference>
<name>A0ABW3HJR0_9GAMM</name>
<dbReference type="RefSeq" id="WP_379072362.1">
    <property type="nucleotide sequence ID" value="NZ_JBHTIT010000002.1"/>
</dbReference>
<feature type="domain" description="Calx-beta" evidence="6">
    <location>
        <begin position="306"/>
        <end position="411"/>
    </location>
</feature>
<feature type="signal peptide" evidence="5">
    <location>
        <begin position="1"/>
        <end position="22"/>
    </location>
</feature>
<dbReference type="SUPFAM" id="SSF141072">
    <property type="entry name" value="CalX-like"/>
    <property type="match status" value="5"/>
</dbReference>
<evidence type="ECO:0000256" key="1">
    <source>
        <dbReference type="ARBA" id="ARBA00022729"/>
    </source>
</evidence>
<feature type="chain" id="PRO_5045811321" evidence="5">
    <location>
        <begin position="23"/>
        <end position="3045"/>
    </location>
</feature>
<protein>
    <submittedName>
        <fullName evidence="7">Calx-beta domain-containing protein</fullName>
    </submittedName>
</protein>
<keyword evidence="2" id="KW-0677">Repeat</keyword>
<proteinExistence type="predicted"/>
<evidence type="ECO:0000256" key="5">
    <source>
        <dbReference type="SAM" id="SignalP"/>
    </source>
</evidence>
<dbReference type="InterPro" id="IPR003644">
    <property type="entry name" value="Calx_beta"/>
</dbReference>
<dbReference type="PANTHER" id="PTHR11878">
    <property type="entry name" value="SODIUM/CALCIUM EXCHANGER"/>
    <property type="match status" value="1"/>
</dbReference>
<dbReference type="PROSITE" id="PS51257">
    <property type="entry name" value="PROKAR_LIPOPROTEIN"/>
    <property type="match status" value="1"/>
</dbReference>
<evidence type="ECO:0000256" key="3">
    <source>
        <dbReference type="ARBA" id="ARBA00022837"/>
    </source>
</evidence>
<dbReference type="Gene3D" id="2.60.40.2030">
    <property type="match status" value="5"/>
</dbReference>
<evidence type="ECO:0000256" key="2">
    <source>
        <dbReference type="ARBA" id="ARBA00022737"/>
    </source>
</evidence>
<organism evidence="7 8">
    <name type="scientific">Paraperlucidibaca wandonensis</name>
    <dbReference type="NCBI Taxonomy" id="1268273"/>
    <lineage>
        <taxon>Bacteria</taxon>
        <taxon>Pseudomonadati</taxon>
        <taxon>Pseudomonadota</taxon>
        <taxon>Gammaproteobacteria</taxon>
        <taxon>Moraxellales</taxon>
        <taxon>Moraxellaceae</taxon>
        <taxon>Paraperlucidibaca</taxon>
    </lineage>
</organism>
<keyword evidence="3" id="KW-0106">Calcium</keyword>
<dbReference type="InterPro" id="IPR038081">
    <property type="entry name" value="CalX-like_sf"/>
</dbReference>
<dbReference type="Proteomes" id="UP001597044">
    <property type="component" value="Unassembled WGS sequence"/>
</dbReference>
<evidence type="ECO:0000313" key="8">
    <source>
        <dbReference type="Proteomes" id="UP001597044"/>
    </source>
</evidence>
<accession>A0ABW3HJR0</accession>
<feature type="domain" description="Calx-beta" evidence="6">
    <location>
        <begin position="211"/>
        <end position="294"/>
    </location>
</feature>
<keyword evidence="4" id="KW-0406">Ion transport</keyword>
<keyword evidence="1 5" id="KW-0732">Signal</keyword>
<sequence>MVIRQLLILSAVTALLSACDSAPNSVSSPPSGSEIQTGMVYDSTVEGLAYRTSTQSGITDTGGIFTYRSGERITFSFAGVDLPEALALPQMNPRFIFASTAELASSNDNRVVNFSRLLQSLDADGNSANGLDIREASAALAERNIALNLAVEPDSFAANNPAITTYLSEKGRALVDAEVAKAHLACSEQDVAEGRTPDGICDGNTPALSASDISILEGNSSHVISMTFTLSSTSAVPVSFAYTTQAATATAGDDFVDAAGVITFPAGTRNQTLAITILGDIAPEDDEFFTVKLSQATGLTLVRDSIRVTLRDDDTVATPLRISAQPLLVNEGSGGGFTQAMLRIERQGALDQAVSIRLVSRDEGSALAPSDYEAINREVIIPANDTSILVPLKIVADDAVENDETFLIDITSVSPQAQIIGSPVRVTIANDDVATSRSQLSIADGSIQEPESGTAPLLVTVTRSGAANSAVTVRVKSENGSAEAGTDYLAVNQLLSFPAGVLTQSFNVTINADAISEPTETFTLRLSEASNADIAVGEAIISILDQPPIAVAPTITLTDRSITEGDTARNETFTLQRSGDVSLPSSVRVSVLSRADDTATAGSDYVALDQLVHFPANASSESIVVRILGDDIVEANETFSLLLSSPTNATLARTAARITIIDDDNAALPSLSLLPLEPVAEGDSGLNVVNVIAQLSEASTQAITLTYSLEDGSATSQGQRRDFDPVQNSQVTIPAGATQGLLPITIRGDAYEERDETLTVVLNSVSGARLGTSSQVITIKNDEEAKLLQVGAASRSVAPTDEQVAGQMEAYQGGERLQRFHLGGYGFGPFQLVPGFGPFPELTFGDAPVSISNAPAGASCFSHELTAAKRTELHCDDEISVRVMVILDPKSSERVAFVTVDAIGAGNLIQDAMRAAVNKASCDAGACILPRNVLFGQTHTHAGADLQGLWGGVPREWINEKLLAGAAASTIEAIAQSRPAQLSMSRKTVQFNNYRRPQYRDAKHHQTDKIATLLMAKADDAEPASSRLLASMMQYSAHPTSVGANDYKIPGGEGEVLRLPHPDYPLGSTRELEARFQGTALYFNGPIADASPSGSTDGATGDTVYDRVRARGKNLVDAALNDLAASAVAIDPVLEARSAEAILPVTNPLFLGVGLIGQFNGYYQFSQLPFSDIPGLDQIPAAIIEAFEGVQNQLPQPAPMARTYVSRVSLGTKNSANPLQNRLEIVTIPGEATGSFGRYIRGLAEDSPDGEPLKTQTMLLGLTQNSFGYIIPEDEFSYVDPTGDVVGYEEIVSLGPLTAPLLRLQAYNPLFDVAPTDPRNLPPALTDCAIAWDFGSCILGIGLDRFMQLLGLSSTFGDLAETVADGCHEVAGPLSPACIVFDGLAELFAVIPDVPAFPGVPGDGGDPSAPSLAAPAELTLLPEILKAQATGCDFIDPAACLLPFPNNHFTKAVASNDTGIQVNINPLAPPRNIAGRPVDVSDQNRADGFSPGQAIILRVPGLDLDQTANARPVPRLGKPGAGQASGVAAQAMSNSLRANSAIIIWDATAKKRHLVWAEIDNNRTRYTPCDLPGPVQTVAELADSAELASAIQTFRDGCNGAAKPLVSLVDGVDPTSDPGPALMIRPGINFEEGHRYIVALRDLRDANGDVIASTAGFSLCRDTSDSPLRAIPVVGKRCGELDAIFAELESEAAIERKTLYSAWDFTVASERSLTGRMLAIRDATLKGKLPSFAIDSVQDNAFNAGKDDCTTAGNTDNCIARVIKGKITVPNFIDKAQLPADQLSALPDLPLGPLSTSDLGSGTLDRQIGGRFYYGIENPFPGPYDVPKPFPLQPTVDVPFTCHIPRAAFSGSTTATDNASYDVRPSRVSLYGHGLFGSQNEVGQGQLRRFSNEHNYTFCALDWVGMSGAGDVINALTLLLDMSNFPTLSDRVQQGILHFVAMGRLLKDPNGLITDSAFQAPDGRPLIDNRDIFYDGNSQGGIDGGVVVAVSPDIHRGALGVPGMNYSTLLQRSVDFDGYARVYYPSYPNTIDQQLTLGLVQMLWDRAENNGYAQHLGDGVSTVMLDGQPITLGEPNHTLPDLDGQPLPPKNVLLHPAFGDHQVSMTTAEVMARTIGADNVDVYYQRVAKCAAGDVSFCVIDRNAFLADRYPDTEPYFGLPLSMPSKAGYGDGMGSAMIVYDGGKTPTPPADNTPPFAGEDPHEYPRNSISARCQKARFMRTDGRIIYTDLLSLPANCPVTDGQEQPFTGDAPALVPGSDGGEPPVVSDYEPDYGTGIIGAIAKFTASLNNALMALLSGDPATAGEQFIAAMTGLGESFASVLAGDDSLIAAGSSAAGAGSDPVAIFDRFMDGVGRFIGLQDDPITALTSIKPARHTEAVVMTGAQLLGWSTLPAVGQGFPYPSGANITGQSAETEALSALNVLRDPLRIGEVRDAHNGVFIYPIIPEAQVPVLVPVEEIAAYKWNGLGFEEIPVQVDEKFTFFLANSGSTFSVYSGTDPELTYAWDIERWNPVDDREEKNNTTKTNPNVCNAVYEDPKKDPVPGLDMDDEVVFMASDAGKMAPPGALPSGVKKTQMVRLMDVADPVAERVVYLVQKEGGSSFKGQHYVKFKRNANADQWIDKSFFNRDDPEALGVSNTSYGQNLKGKVCPNGSPETAKESDDRFARDGVVVSTDTYRWEATGRWMVRDIRIKAPGTAKPDWTTIKDSRPDLIDRWKGRAFQQSPDSTISLVGFEDEQVNWEANSVILGERCGPVRCMREVWGADSGTNVTKTEVFYRDAISYRYLIRVHPIPPDGLYTSWDYNRSAMIPTAAERAAGVKAGRYYTVLRPQGVPIDGINDDIGQIDAIAPIPFVNQCITVDGPKPPNANGRCPLFLDVADATFNLPLAFSNWEQISGKGDSGSMVYTFQMTGATSLANPLVVPFYRDDACLDDGTGDDPVARPFPGEDSSDPRVVNAYKDLNGDGKVTCDERQGAYGANGIHYFVTHDSDNAFLPLSTTEVDGTQWQIMVPTAQPKNVGDAYANTIRIPLIPLVVPIPSLPSLPSR</sequence>
<keyword evidence="4" id="KW-0813">Transport</keyword>
<comment type="caution">
    <text evidence="7">The sequence shown here is derived from an EMBL/GenBank/DDBJ whole genome shotgun (WGS) entry which is preliminary data.</text>
</comment>
<evidence type="ECO:0000259" key="6">
    <source>
        <dbReference type="SMART" id="SM00237"/>
    </source>
</evidence>
<dbReference type="InterPro" id="IPR051171">
    <property type="entry name" value="CaCA"/>
</dbReference>
<gene>
    <name evidence="7" type="ORF">ACFQ0F_11495</name>
</gene>
<dbReference type="EMBL" id="JBHTIT010000002">
    <property type="protein sequence ID" value="MFD0950997.1"/>
    <property type="molecule type" value="Genomic_DNA"/>
</dbReference>
<feature type="domain" description="Calx-beta" evidence="6">
    <location>
        <begin position="424"/>
        <end position="527"/>
    </location>
</feature>
<evidence type="ECO:0000313" key="7">
    <source>
        <dbReference type="EMBL" id="MFD0950997.1"/>
    </source>
</evidence>
<reference evidence="8" key="1">
    <citation type="journal article" date="2019" name="Int. J. Syst. Evol. Microbiol.">
        <title>The Global Catalogue of Microorganisms (GCM) 10K type strain sequencing project: providing services to taxonomists for standard genome sequencing and annotation.</title>
        <authorList>
            <consortium name="The Broad Institute Genomics Platform"/>
            <consortium name="The Broad Institute Genome Sequencing Center for Infectious Disease"/>
            <person name="Wu L."/>
            <person name="Ma J."/>
        </authorList>
    </citation>
    <scope>NUCLEOTIDE SEQUENCE [LARGE SCALE GENOMIC DNA]</scope>
    <source>
        <strain evidence="8">CCUG 63419</strain>
    </source>
</reference>
<feature type="domain" description="Calx-beta" evidence="6">
    <location>
        <begin position="656"/>
        <end position="763"/>
    </location>
</feature>
<dbReference type="Pfam" id="PF03160">
    <property type="entry name" value="Calx-beta"/>
    <property type="match status" value="5"/>
</dbReference>
<dbReference type="PANTHER" id="PTHR11878:SF65">
    <property type="entry name" value="NA_CA-EXCHANGE PROTEIN, ISOFORM G"/>
    <property type="match status" value="1"/>
</dbReference>
<feature type="domain" description="Calx-beta" evidence="6">
    <location>
        <begin position="539"/>
        <end position="644"/>
    </location>
</feature>
<keyword evidence="8" id="KW-1185">Reference proteome</keyword>